<keyword evidence="3" id="KW-1015">Disulfide bond</keyword>
<dbReference type="Pfam" id="PF01403">
    <property type="entry name" value="Sema"/>
    <property type="match status" value="1"/>
</dbReference>
<dbReference type="GO" id="GO:0071526">
    <property type="term" value="P:semaphorin-plexin signaling pathway"/>
    <property type="evidence" value="ECO:0007669"/>
    <property type="project" value="TreeGrafter"/>
</dbReference>
<reference evidence="8" key="2">
    <citation type="submission" date="2025-09" db="UniProtKB">
        <authorList>
            <consortium name="Ensembl"/>
        </authorList>
    </citation>
    <scope>IDENTIFICATION</scope>
</reference>
<protein>
    <submittedName>
        <fullName evidence="8">Semaphorin-4E-like</fullName>
    </submittedName>
</protein>
<dbReference type="InterPro" id="IPR036352">
    <property type="entry name" value="Semap_dom_sf"/>
</dbReference>
<feature type="transmembrane region" description="Helical" evidence="6">
    <location>
        <begin position="590"/>
        <end position="611"/>
    </location>
</feature>
<organism evidence="8 9">
    <name type="scientific">Kryptolebias marmoratus</name>
    <name type="common">Mangrove killifish</name>
    <name type="synonym">Rivulus marmoratus</name>
    <dbReference type="NCBI Taxonomy" id="37003"/>
    <lineage>
        <taxon>Eukaryota</taxon>
        <taxon>Metazoa</taxon>
        <taxon>Chordata</taxon>
        <taxon>Craniata</taxon>
        <taxon>Vertebrata</taxon>
        <taxon>Euteleostomi</taxon>
        <taxon>Actinopterygii</taxon>
        <taxon>Neopterygii</taxon>
        <taxon>Teleostei</taxon>
        <taxon>Neoteleostei</taxon>
        <taxon>Acanthomorphata</taxon>
        <taxon>Ovalentaria</taxon>
        <taxon>Atherinomorphae</taxon>
        <taxon>Cyprinodontiformes</taxon>
        <taxon>Rivulidae</taxon>
        <taxon>Kryptolebias</taxon>
    </lineage>
</organism>
<feature type="domain" description="Sema" evidence="7">
    <location>
        <begin position="1"/>
        <end position="433"/>
    </location>
</feature>
<evidence type="ECO:0000259" key="7">
    <source>
        <dbReference type="PROSITE" id="PS51004"/>
    </source>
</evidence>
<dbReference type="SUPFAM" id="SSF101912">
    <property type="entry name" value="Sema domain"/>
    <property type="match status" value="1"/>
</dbReference>
<dbReference type="SUPFAM" id="SSF103575">
    <property type="entry name" value="Plexin repeat"/>
    <property type="match status" value="1"/>
</dbReference>
<reference evidence="8" key="1">
    <citation type="submission" date="2025-08" db="UniProtKB">
        <authorList>
            <consortium name="Ensembl"/>
        </authorList>
    </citation>
    <scope>IDENTIFICATION</scope>
</reference>
<dbReference type="Proteomes" id="UP000264800">
    <property type="component" value="Unplaced"/>
</dbReference>
<keyword evidence="9" id="KW-1185">Reference proteome</keyword>
<dbReference type="GO" id="GO:0005615">
    <property type="term" value="C:extracellular space"/>
    <property type="evidence" value="ECO:0007669"/>
    <property type="project" value="TreeGrafter"/>
</dbReference>
<keyword evidence="2 6" id="KW-0472">Membrane</keyword>
<evidence type="ECO:0000256" key="2">
    <source>
        <dbReference type="ARBA" id="ARBA00023136"/>
    </source>
</evidence>
<dbReference type="GO" id="GO:0005886">
    <property type="term" value="C:plasma membrane"/>
    <property type="evidence" value="ECO:0007669"/>
    <property type="project" value="TreeGrafter"/>
</dbReference>
<dbReference type="InterPro" id="IPR001627">
    <property type="entry name" value="Semap_dom"/>
</dbReference>
<dbReference type="GO" id="GO:0000122">
    <property type="term" value="P:negative regulation of transcription by RNA polymerase II"/>
    <property type="evidence" value="ECO:0007669"/>
    <property type="project" value="TreeGrafter"/>
</dbReference>
<dbReference type="GO" id="GO:0045499">
    <property type="term" value="F:chemorepellent activity"/>
    <property type="evidence" value="ECO:0007669"/>
    <property type="project" value="TreeGrafter"/>
</dbReference>
<dbReference type="InterPro" id="IPR002165">
    <property type="entry name" value="Plexin_repeat"/>
</dbReference>
<dbReference type="AlphaFoldDB" id="A0A3Q3A1X6"/>
<evidence type="ECO:0000256" key="3">
    <source>
        <dbReference type="ARBA" id="ARBA00023157"/>
    </source>
</evidence>
<name>A0A3Q3A1X6_KRYMA</name>
<dbReference type="GO" id="GO:0030215">
    <property type="term" value="F:semaphorin receptor binding"/>
    <property type="evidence" value="ECO:0007669"/>
    <property type="project" value="InterPro"/>
</dbReference>
<dbReference type="GO" id="GO:0043931">
    <property type="term" value="P:ossification involved in bone maturation"/>
    <property type="evidence" value="ECO:0007669"/>
    <property type="project" value="TreeGrafter"/>
</dbReference>
<dbReference type="InterPro" id="IPR016201">
    <property type="entry name" value="PSI"/>
</dbReference>
<dbReference type="Gene3D" id="3.30.1680.10">
    <property type="entry name" value="ligand-binding face of the semaphorins, domain 2"/>
    <property type="match status" value="1"/>
</dbReference>
<dbReference type="GO" id="GO:0007411">
    <property type="term" value="P:axon guidance"/>
    <property type="evidence" value="ECO:0007669"/>
    <property type="project" value="TreeGrafter"/>
</dbReference>
<evidence type="ECO:0000313" key="9">
    <source>
        <dbReference type="Proteomes" id="UP000264800"/>
    </source>
</evidence>
<dbReference type="GeneTree" id="ENSGT00940000165728"/>
<comment type="caution">
    <text evidence="5">Lacks conserved residue(s) required for the propagation of feature annotation.</text>
</comment>
<keyword evidence="6" id="KW-1133">Transmembrane helix</keyword>
<dbReference type="GO" id="GO:0030335">
    <property type="term" value="P:positive regulation of cell migration"/>
    <property type="evidence" value="ECO:0007669"/>
    <property type="project" value="TreeGrafter"/>
</dbReference>
<dbReference type="PROSITE" id="PS51004">
    <property type="entry name" value="SEMA"/>
    <property type="match status" value="1"/>
</dbReference>
<dbReference type="InterPro" id="IPR027231">
    <property type="entry name" value="Semaphorin"/>
</dbReference>
<evidence type="ECO:0000256" key="4">
    <source>
        <dbReference type="ARBA" id="ARBA00023180"/>
    </source>
</evidence>
<sequence>DFDSLSSLMVRDDIGQLVLGARGKVITLSLDDITDKTSEVRPLLGFLLHSNHFKLHLFQQECENFIRILHTADDGNMFVCGTNAFNPACTYMNFTNGKLSLEKTMQDGRGKVPFDPYQEFASFMDGNTLFSATSSNFLGTEMVFQRHGINPIKTETRLSCKHSENNEDDNVFLFFTENAVEEPRSNVRVSRIARVCKSDLGGERTLQNKWTSFLKARLDCPFGDAGSPALVQDVFFLQDKTNWTDSIFYATFTSNPSRSQTSAVCAYKLSDIRQVFKGAFLTESSTGSWDTYTGAEPYPYPGSCIDDEMRANGLLTSLNLSDTTLLFVKSHPLMEGTVTPITGKPLLVQASTQFSKIVVDRVTSLDGQHHHVIFFGTNSGWLQKAVRFGGEEGRIVEELQLFQDAQFIDFLQLSSKMGQLYSGARNAVVQVDVRGCSHYLSCDDCLLARDPYCGWDYSRNQCDTVVGTSQSSMIQSLVEGNISMCPTICVCLSPSAVENDFITVHLVPGIAQFLPCSPDTNLPVSWRLSATILLPGPQHLLLSQGLIIWPSPSDAGLYTCETVETVKSRQHRKAVVQYLIKIQKTSADIIILKIAVAVLACFAAFLICLLWKYFRAAKLKRVGSQICNDCQERSFHQYDQANQRLGEQSLHHRVRDAGSEGAVAAQAEERVGPSHEISLTVT</sequence>
<dbReference type="SMART" id="SM00423">
    <property type="entry name" value="PSI"/>
    <property type="match status" value="1"/>
</dbReference>
<evidence type="ECO:0000256" key="5">
    <source>
        <dbReference type="PROSITE-ProRule" id="PRU00352"/>
    </source>
</evidence>
<comment type="subcellular location">
    <subcellularLocation>
        <location evidence="1">Membrane</location>
    </subcellularLocation>
</comment>
<dbReference type="PANTHER" id="PTHR11036">
    <property type="entry name" value="SEMAPHORIN"/>
    <property type="match status" value="1"/>
</dbReference>
<dbReference type="Pfam" id="PF01437">
    <property type="entry name" value="PSI"/>
    <property type="match status" value="1"/>
</dbReference>
<dbReference type="InterPro" id="IPR015943">
    <property type="entry name" value="WD40/YVTN_repeat-like_dom_sf"/>
</dbReference>
<proteinExistence type="predicted"/>
<evidence type="ECO:0000313" key="8">
    <source>
        <dbReference type="Ensembl" id="ENSKMAP00000010268.1"/>
    </source>
</evidence>
<keyword evidence="6" id="KW-0812">Transmembrane</keyword>
<dbReference type="PANTHER" id="PTHR11036:SF135">
    <property type="entry name" value="SEMAPHORIN 4D ISOFORM X1-RELATED"/>
    <property type="match status" value="1"/>
</dbReference>
<evidence type="ECO:0000256" key="6">
    <source>
        <dbReference type="SAM" id="Phobius"/>
    </source>
</evidence>
<dbReference type="Gene3D" id="2.130.10.10">
    <property type="entry name" value="YVTN repeat-like/Quinoprotein amine dehydrogenase"/>
    <property type="match status" value="1"/>
</dbReference>
<dbReference type="SMART" id="SM00630">
    <property type="entry name" value="Sema"/>
    <property type="match status" value="1"/>
</dbReference>
<dbReference type="STRING" id="37003.ENSKMAP00000010268"/>
<evidence type="ECO:0000256" key="1">
    <source>
        <dbReference type="ARBA" id="ARBA00004370"/>
    </source>
</evidence>
<keyword evidence="4" id="KW-0325">Glycoprotein</keyword>
<dbReference type="Ensembl" id="ENSKMAT00000010430.1">
    <property type="protein sequence ID" value="ENSKMAP00000010268.1"/>
    <property type="gene ID" value="ENSKMAG00000007637.1"/>
</dbReference>
<dbReference type="GO" id="GO:0001755">
    <property type="term" value="P:neural crest cell migration"/>
    <property type="evidence" value="ECO:0007669"/>
    <property type="project" value="TreeGrafter"/>
</dbReference>
<accession>A0A3Q3A1X6</accession>